<evidence type="ECO:0000256" key="3">
    <source>
        <dbReference type="PROSITE-ProRule" id="PRU10133"/>
    </source>
</evidence>
<dbReference type="Pfam" id="PF00179">
    <property type="entry name" value="UQ_con"/>
    <property type="match status" value="1"/>
</dbReference>
<feature type="region of interest" description="Disordered" evidence="5">
    <location>
        <begin position="1"/>
        <end position="27"/>
    </location>
</feature>
<feature type="compositionally biased region" description="Basic residues" evidence="5">
    <location>
        <begin position="1"/>
        <end position="12"/>
    </location>
</feature>
<evidence type="ECO:0000313" key="8">
    <source>
        <dbReference type="Proteomes" id="UP000823046"/>
    </source>
</evidence>
<dbReference type="Proteomes" id="UP000823046">
    <property type="component" value="Unassembled WGS sequence"/>
</dbReference>
<keyword evidence="4" id="KW-0067">ATP-binding</keyword>
<feature type="active site" description="Glycyl thioester intermediate" evidence="3">
    <location>
        <position position="109"/>
    </location>
</feature>
<comment type="caution">
    <text evidence="7">The sequence shown here is derived from an EMBL/GenBank/DDBJ whole genome shotgun (WGS) entry which is preliminary data.</text>
</comment>
<organism evidence="7 8">
    <name type="scientific">Cardiosporidium cionae</name>
    <dbReference type="NCBI Taxonomy" id="476202"/>
    <lineage>
        <taxon>Eukaryota</taxon>
        <taxon>Sar</taxon>
        <taxon>Alveolata</taxon>
        <taxon>Apicomplexa</taxon>
        <taxon>Aconoidasida</taxon>
        <taxon>Nephromycida</taxon>
        <taxon>Cardiosporidium</taxon>
    </lineage>
</organism>
<evidence type="ECO:0000256" key="5">
    <source>
        <dbReference type="SAM" id="MobiDB-lite"/>
    </source>
</evidence>
<dbReference type="PROSITE" id="PS50127">
    <property type="entry name" value="UBC_2"/>
    <property type="match status" value="1"/>
</dbReference>
<dbReference type="SUPFAM" id="SSF54495">
    <property type="entry name" value="UBC-like"/>
    <property type="match status" value="1"/>
</dbReference>
<comment type="similarity">
    <text evidence="4">Belongs to the ubiquitin-conjugating enzyme family.</text>
</comment>
<evidence type="ECO:0000256" key="1">
    <source>
        <dbReference type="ARBA" id="ARBA00022679"/>
    </source>
</evidence>
<gene>
    <name evidence="7" type="ORF">IE077_002689</name>
</gene>
<reference evidence="7 8" key="1">
    <citation type="journal article" date="2020" name="bioRxiv">
        <title>Metabolic contributions of an alphaproteobacterial endosymbiont in the apicomplexan Cardiosporidium cionae.</title>
        <authorList>
            <person name="Hunter E.S."/>
            <person name="Paight C.J."/>
            <person name="Lane C.E."/>
        </authorList>
    </citation>
    <scope>NUCLEOTIDE SEQUENCE [LARGE SCALE GENOMIC DNA]</scope>
    <source>
        <strain evidence="7">ESH_2018</strain>
    </source>
</reference>
<protein>
    <submittedName>
        <fullName evidence="7">RUB1 conjugating enzyme</fullName>
    </submittedName>
</protein>
<name>A0ABQ7J4C7_9APIC</name>
<evidence type="ECO:0000259" key="6">
    <source>
        <dbReference type="PROSITE" id="PS50127"/>
    </source>
</evidence>
<feature type="domain" description="UBC core" evidence="6">
    <location>
        <begin position="27"/>
        <end position="171"/>
    </location>
</feature>
<dbReference type="InterPro" id="IPR000608">
    <property type="entry name" value="UBC"/>
</dbReference>
<evidence type="ECO:0000256" key="4">
    <source>
        <dbReference type="RuleBase" id="RU362109"/>
    </source>
</evidence>
<keyword evidence="4" id="KW-0547">Nucleotide-binding</keyword>
<accession>A0ABQ7J4C7</accession>
<keyword evidence="1" id="KW-0808">Transferase</keyword>
<dbReference type="InterPro" id="IPR023313">
    <property type="entry name" value="UBQ-conjugating_AS"/>
</dbReference>
<dbReference type="EMBL" id="JADAQX010001191">
    <property type="protein sequence ID" value="KAF8817940.1"/>
    <property type="molecule type" value="Genomic_DNA"/>
</dbReference>
<proteinExistence type="inferred from homology"/>
<dbReference type="CDD" id="cd23794">
    <property type="entry name" value="UBCc_UBE2F_UBE2M"/>
    <property type="match status" value="1"/>
</dbReference>
<evidence type="ECO:0000256" key="2">
    <source>
        <dbReference type="ARBA" id="ARBA00022786"/>
    </source>
</evidence>
<dbReference type="InterPro" id="IPR016135">
    <property type="entry name" value="UBQ-conjugating_enzyme/RWD"/>
</dbReference>
<dbReference type="SMART" id="SM00212">
    <property type="entry name" value="UBCc"/>
    <property type="match status" value="1"/>
</dbReference>
<keyword evidence="8" id="KW-1185">Reference proteome</keyword>
<keyword evidence="2 4" id="KW-0833">Ubl conjugation pathway</keyword>
<dbReference type="Gene3D" id="3.10.110.10">
    <property type="entry name" value="Ubiquitin Conjugating Enzyme"/>
    <property type="match status" value="1"/>
</dbReference>
<dbReference type="PROSITE" id="PS00183">
    <property type="entry name" value="UBC_1"/>
    <property type="match status" value="1"/>
</dbReference>
<dbReference type="PANTHER" id="PTHR24068">
    <property type="entry name" value="UBIQUITIN-CONJUGATING ENZYME E2"/>
    <property type="match status" value="1"/>
</dbReference>
<evidence type="ECO:0000313" key="7">
    <source>
        <dbReference type="EMBL" id="KAF8817940.1"/>
    </source>
</evidence>
<sequence length="180" mass="20329">MLRFHGLGRGKPVRQPEGSSGTARKAPAEIRVQKDLDNIDLPPNSSISFEDRAKILEFKISLLPDEGFWQGANFLFDFTIPYSYPHDPPKVKCSTKIFHPNIDLQGNICLNVLRQDWKPVLSISTIVFGLLHLLLEPNTDDPLNPQAAEVLRLNQAEFSRLVRSSLRGETIRGESFPRLI</sequence>